<keyword evidence="2" id="KW-1185">Reference proteome</keyword>
<dbReference type="EMBL" id="FOBB01000007">
    <property type="protein sequence ID" value="SEM90860.1"/>
    <property type="molecule type" value="Genomic_DNA"/>
</dbReference>
<accession>A0A1H8C750</accession>
<sequence>MSQQVQFIGFSVDQARHFIRSVVLECLKEYFPHIKKNSDAPLTIRQVCKIIGVSAPTLRKYVEMSVIRRHDLGPRKKVFYLSELEEDVKRITTLKTSN</sequence>
<evidence type="ECO:0000313" key="1">
    <source>
        <dbReference type="EMBL" id="SEM90860.1"/>
    </source>
</evidence>
<name>A0A1H8C750_9BACT</name>
<evidence type="ECO:0000313" key="2">
    <source>
        <dbReference type="Proteomes" id="UP000198984"/>
    </source>
</evidence>
<evidence type="ECO:0008006" key="3">
    <source>
        <dbReference type="Google" id="ProtNLM"/>
    </source>
</evidence>
<gene>
    <name evidence="1" type="ORF">SAMN04488505_10716</name>
</gene>
<reference evidence="1 2" key="1">
    <citation type="submission" date="2016-10" db="EMBL/GenBank/DDBJ databases">
        <authorList>
            <person name="de Groot N.N."/>
        </authorList>
    </citation>
    <scope>NUCLEOTIDE SEQUENCE [LARGE SCALE GENOMIC DNA]</scope>
    <source>
        <strain evidence="1 2">DSM 21039</strain>
    </source>
</reference>
<dbReference type="Proteomes" id="UP000198984">
    <property type="component" value="Unassembled WGS sequence"/>
</dbReference>
<dbReference type="SUPFAM" id="SSF46955">
    <property type="entry name" value="Putative DNA-binding domain"/>
    <property type="match status" value="1"/>
</dbReference>
<organism evidence="1 2">
    <name type="scientific">Chitinophaga rupis</name>
    <dbReference type="NCBI Taxonomy" id="573321"/>
    <lineage>
        <taxon>Bacteria</taxon>
        <taxon>Pseudomonadati</taxon>
        <taxon>Bacteroidota</taxon>
        <taxon>Chitinophagia</taxon>
        <taxon>Chitinophagales</taxon>
        <taxon>Chitinophagaceae</taxon>
        <taxon>Chitinophaga</taxon>
    </lineage>
</organism>
<dbReference type="STRING" id="573321.SAMN04488505_10716"/>
<proteinExistence type="predicted"/>
<dbReference type="InterPro" id="IPR009061">
    <property type="entry name" value="DNA-bd_dom_put_sf"/>
</dbReference>
<dbReference type="Gene3D" id="1.10.1660.10">
    <property type="match status" value="1"/>
</dbReference>
<dbReference type="AlphaFoldDB" id="A0A1H8C750"/>
<protein>
    <recommendedName>
        <fullName evidence="3">Helix-turn-helix domain-containing protein</fullName>
    </recommendedName>
</protein>